<accession>A0ACB7RKC6</accession>
<comment type="caution">
    <text evidence="1">The sequence shown here is derived from an EMBL/GenBank/DDBJ whole genome shotgun (WGS) entry which is preliminary data.</text>
</comment>
<name>A0ACB7RKC6_HYAAI</name>
<dbReference type="EMBL" id="CM023489">
    <property type="protein sequence ID" value="KAH6922625.1"/>
    <property type="molecule type" value="Genomic_DNA"/>
</dbReference>
<dbReference type="Proteomes" id="UP000821845">
    <property type="component" value="Chromosome 9"/>
</dbReference>
<protein>
    <submittedName>
        <fullName evidence="1">Uncharacterized protein</fullName>
    </submittedName>
</protein>
<keyword evidence="2" id="KW-1185">Reference proteome</keyword>
<reference evidence="1" key="1">
    <citation type="submission" date="2020-05" db="EMBL/GenBank/DDBJ databases">
        <title>Large-scale comparative analyses of tick genomes elucidate their genetic diversity and vector capacities.</title>
        <authorList>
            <person name="Jia N."/>
            <person name="Wang J."/>
            <person name="Shi W."/>
            <person name="Du L."/>
            <person name="Sun Y."/>
            <person name="Zhan W."/>
            <person name="Jiang J."/>
            <person name="Wang Q."/>
            <person name="Zhang B."/>
            <person name="Ji P."/>
            <person name="Sakyi L.B."/>
            <person name="Cui X."/>
            <person name="Yuan T."/>
            <person name="Jiang B."/>
            <person name="Yang W."/>
            <person name="Lam T.T.-Y."/>
            <person name="Chang Q."/>
            <person name="Ding S."/>
            <person name="Wang X."/>
            <person name="Zhu J."/>
            <person name="Ruan X."/>
            <person name="Zhao L."/>
            <person name="Wei J."/>
            <person name="Que T."/>
            <person name="Du C."/>
            <person name="Cheng J."/>
            <person name="Dai P."/>
            <person name="Han X."/>
            <person name="Huang E."/>
            <person name="Gao Y."/>
            <person name="Liu J."/>
            <person name="Shao H."/>
            <person name="Ye R."/>
            <person name="Li L."/>
            <person name="Wei W."/>
            <person name="Wang X."/>
            <person name="Wang C."/>
            <person name="Yang T."/>
            <person name="Huo Q."/>
            <person name="Li W."/>
            <person name="Guo W."/>
            <person name="Chen H."/>
            <person name="Zhou L."/>
            <person name="Ni X."/>
            <person name="Tian J."/>
            <person name="Zhou Y."/>
            <person name="Sheng Y."/>
            <person name="Liu T."/>
            <person name="Pan Y."/>
            <person name="Xia L."/>
            <person name="Li J."/>
            <person name="Zhao F."/>
            <person name="Cao W."/>
        </authorList>
    </citation>
    <scope>NUCLEOTIDE SEQUENCE</scope>
    <source>
        <strain evidence="1">Hyas-2018</strain>
    </source>
</reference>
<evidence type="ECO:0000313" key="1">
    <source>
        <dbReference type="EMBL" id="KAH6922625.1"/>
    </source>
</evidence>
<gene>
    <name evidence="1" type="ORF">HPB50_017304</name>
</gene>
<sequence>MAAYTGRNAFCLLRSRHFCGPSGAAPVVKRFMSSAGQGSKSNQDTKKPPPSAGSKSAPPVQPNVSGATEGYKVKEYFEHNLYSFYDIHADMSKLRMPQPSSRK</sequence>
<organism evidence="1 2">
    <name type="scientific">Hyalomma asiaticum</name>
    <name type="common">Tick</name>
    <dbReference type="NCBI Taxonomy" id="266040"/>
    <lineage>
        <taxon>Eukaryota</taxon>
        <taxon>Metazoa</taxon>
        <taxon>Ecdysozoa</taxon>
        <taxon>Arthropoda</taxon>
        <taxon>Chelicerata</taxon>
        <taxon>Arachnida</taxon>
        <taxon>Acari</taxon>
        <taxon>Parasitiformes</taxon>
        <taxon>Ixodida</taxon>
        <taxon>Ixodoidea</taxon>
        <taxon>Ixodidae</taxon>
        <taxon>Hyalomminae</taxon>
        <taxon>Hyalomma</taxon>
    </lineage>
</organism>
<evidence type="ECO:0000313" key="2">
    <source>
        <dbReference type="Proteomes" id="UP000821845"/>
    </source>
</evidence>
<proteinExistence type="predicted"/>